<name>A0A0F9PRJ3_9ZZZZ</name>
<dbReference type="EMBL" id="LAZR01002227">
    <property type="protein sequence ID" value="KKN32814.1"/>
    <property type="molecule type" value="Genomic_DNA"/>
</dbReference>
<organism evidence="1">
    <name type="scientific">marine sediment metagenome</name>
    <dbReference type="NCBI Taxonomy" id="412755"/>
    <lineage>
        <taxon>unclassified sequences</taxon>
        <taxon>metagenomes</taxon>
        <taxon>ecological metagenomes</taxon>
    </lineage>
</organism>
<reference evidence="1" key="1">
    <citation type="journal article" date="2015" name="Nature">
        <title>Complex archaea that bridge the gap between prokaryotes and eukaryotes.</title>
        <authorList>
            <person name="Spang A."/>
            <person name="Saw J.H."/>
            <person name="Jorgensen S.L."/>
            <person name="Zaremba-Niedzwiedzka K."/>
            <person name="Martijn J."/>
            <person name="Lind A.E."/>
            <person name="van Eijk R."/>
            <person name="Schleper C."/>
            <person name="Guy L."/>
            <person name="Ettema T.J."/>
        </authorList>
    </citation>
    <scope>NUCLEOTIDE SEQUENCE</scope>
</reference>
<comment type="caution">
    <text evidence="1">The sequence shown here is derived from an EMBL/GenBank/DDBJ whole genome shotgun (WGS) entry which is preliminary data.</text>
</comment>
<sequence>MKNLITADDVTDEILVEAVECALASDMMGNHPGIDWEYAYNMLEGNEGYFVTKMGNGADRKIRGAVRKARQEGRTE</sequence>
<protein>
    <submittedName>
        <fullName evidence="1">Uncharacterized protein</fullName>
    </submittedName>
</protein>
<proteinExistence type="predicted"/>
<evidence type="ECO:0000313" key="1">
    <source>
        <dbReference type="EMBL" id="KKN32814.1"/>
    </source>
</evidence>
<gene>
    <name evidence="1" type="ORF">LCGC14_0810050</name>
</gene>
<dbReference type="AlphaFoldDB" id="A0A0F9PRJ3"/>
<accession>A0A0F9PRJ3</accession>